<feature type="compositionally biased region" description="Basic and acidic residues" evidence="1">
    <location>
        <begin position="66"/>
        <end position="161"/>
    </location>
</feature>
<dbReference type="RefSeq" id="WP_132750374.1">
    <property type="nucleotide sequence ID" value="NZ_QXNC01000011.1"/>
</dbReference>
<protein>
    <submittedName>
        <fullName evidence="3">Uncharacterized protein</fullName>
    </submittedName>
</protein>
<reference evidence="3 4" key="1">
    <citation type="submission" date="2019-03" db="EMBL/GenBank/DDBJ databases">
        <title>Genomic Encyclopedia of Type Strains, Phase IV (KMG-IV): sequencing the most valuable type-strain genomes for metagenomic binning, comparative biology and taxonomic classification.</title>
        <authorList>
            <person name="Goeker M."/>
        </authorList>
    </citation>
    <scope>NUCLEOTIDE SEQUENCE [LARGE SCALE GENOMIC DNA]</scope>
    <source>
        <strain evidence="3 4">DSM 1837</strain>
    </source>
</reference>
<evidence type="ECO:0000313" key="4">
    <source>
        <dbReference type="Proteomes" id="UP000295182"/>
    </source>
</evidence>
<sequence>MTTTSLVRLLAASAVGVLLGGCVAVPADPYYDAAPAYPTYPGTYPQTYPNAYPVYPVPHPGYDARAAERERWEQNRDRQAWREREQRQERERALQERRDQQEREARQKREQRDEQARRERDQRNHQANERRDELRRQQTERERRAQEGRTPSGERRTDYDRYNPSNGRWMPRQEDMP</sequence>
<evidence type="ECO:0000256" key="2">
    <source>
        <dbReference type="SAM" id="SignalP"/>
    </source>
</evidence>
<keyword evidence="4" id="KW-1185">Reference proteome</keyword>
<organism evidence="3 4">
    <name type="scientific">Simplicispira metamorpha</name>
    <dbReference type="NCBI Taxonomy" id="80881"/>
    <lineage>
        <taxon>Bacteria</taxon>
        <taxon>Pseudomonadati</taxon>
        <taxon>Pseudomonadota</taxon>
        <taxon>Betaproteobacteria</taxon>
        <taxon>Burkholderiales</taxon>
        <taxon>Comamonadaceae</taxon>
        <taxon>Simplicispira</taxon>
    </lineage>
</organism>
<proteinExistence type="predicted"/>
<accession>A0A4R2ND01</accession>
<evidence type="ECO:0000313" key="3">
    <source>
        <dbReference type="EMBL" id="TCP19053.1"/>
    </source>
</evidence>
<evidence type="ECO:0000256" key="1">
    <source>
        <dbReference type="SAM" id="MobiDB-lite"/>
    </source>
</evidence>
<feature type="chain" id="PRO_5020759385" evidence="2">
    <location>
        <begin position="28"/>
        <end position="177"/>
    </location>
</feature>
<feature type="region of interest" description="Disordered" evidence="1">
    <location>
        <begin position="66"/>
        <end position="177"/>
    </location>
</feature>
<name>A0A4R2ND01_9BURK</name>
<keyword evidence="2" id="KW-0732">Signal</keyword>
<dbReference type="Proteomes" id="UP000295182">
    <property type="component" value="Unassembled WGS sequence"/>
</dbReference>
<dbReference type="EMBL" id="SLXH01000007">
    <property type="protein sequence ID" value="TCP19053.1"/>
    <property type="molecule type" value="Genomic_DNA"/>
</dbReference>
<comment type="caution">
    <text evidence="3">The sequence shown here is derived from an EMBL/GenBank/DDBJ whole genome shotgun (WGS) entry which is preliminary data.</text>
</comment>
<feature type="signal peptide" evidence="2">
    <location>
        <begin position="1"/>
        <end position="27"/>
    </location>
</feature>
<gene>
    <name evidence="3" type="ORF">EV674_10750</name>
</gene>
<dbReference type="AlphaFoldDB" id="A0A4R2ND01"/>